<sequence length="184" mass="21346">MALADYINEKPTIRTDRLIIRPMTEEDVPALKEWMSDKSIYTYWGKGPSKAELNPELLFEKEEKPTKSFHLGVALKDDDKVVGDLWVYLIEKDRMASVAIRLSKGVHGCGYGTEALRAITRFCFEHTELRRLWTEVDVRNVASCRILEKCGYTKEGHIRQGKMVNTWCDYYIYGILSTDMERQV</sequence>
<dbReference type="InterPro" id="IPR016181">
    <property type="entry name" value="Acyl_CoA_acyltransferase"/>
</dbReference>
<dbReference type="Proteomes" id="UP000049472">
    <property type="component" value="Unassembled WGS sequence"/>
</dbReference>
<gene>
    <name evidence="2" type="ORF">T1815_26891</name>
</gene>
<dbReference type="GO" id="GO:0016747">
    <property type="term" value="F:acyltransferase activity, transferring groups other than amino-acyl groups"/>
    <property type="evidence" value="ECO:0007669"/>
    <property type="project" value="InterPro"/>
</dbReference>
<dbReference type="Pfam" id="PF13302">
    <property type="entry name" value="Acetyltransf_3"/>
    <property type="match status" value="1"/>
</dbReference>
<dbReference type="PANTHER" id="PTHR43792">
    <property type="entry name" value="GNAT FAMILY, PUTATIVE (AFU_ORTHOLOGUE AFUA_3G00765)-RELATED-RELATED"/>
    <property type="match status" value="1"/>
</dbReference>
<dbReference type="RefSeq" id="WP_055062577.1">
    <property type="nucleotide sequence ID" value="NZ_CVRQ01000034.1"/>
</dbReference>
<organism evidence="2 3">
    <name type="scientific">Agathobacter rectalis</name>
    <dbReference type="NCBI Taxonomy" id="39491"/>
    <lineage>
        <taxon>Bacteria</taxon>
        <taxon>Bacillati</taxon>
        <taxon>Bacillota</taxon>
        <taxon>Clostridia</taxon>
        <taxon>Lachnospirales</taxon>
        <taxon>Lachnospiraceae</taxon>
        <taxon>Agathobacter</taxon>
    </lineage>
</organism>
<accession>A0A0M6WUI3</accession>
<name>A0A0M6WUI3_9FIRM</name>
<dbReference type="EMBL" id="CVRQ01000034">
    <property type="protein sequence ID" value="CRL41412.1"/>
    <property type="molecule type" value="Genomic_DNA"/>
</dbReference>
<proteinExistence type="predicted"/>
<evidence type="ECO:0000313" key="3">
    <source>
        <dbReference type="Proteomes" id="UP000049472"/>
    </source>
</evidence>
<dbReference type="InterPro" id="IPR000182">
    <property type="entry name" value="GNAT_dom"/>
</dbReference>
<evidence type="ECO:0000259" key="1">
    <source>
        <dbReference type="PROSITE" id="PS51186"/>
    </source>
</evidence>
<dbReference type="SUPFAM" id="SSF55729">
    <property type="entry name" value="Acyl-CoA N-acyltransferases (Nat)"/>
    <property type="match status" value="1"/>
</dbReference>
<keyword evidence="3" id="KW-1185">Reference proteome</keyword>
<dbReference type="PROSITE" id="PS51186">
    <property type="entry name" value="GNAT"/>
    <property type="match status" value="1"/>
</dbReference>
<feature type="domain" description="N-acetyltransferase" evidence="1">
    <location>
        <begin position="18"/>
        <end position="173"/>
    </location>
</feature>
<protein>
    <recommendedName>
        <fullName evidence="1">N-acetyltransferase domain-containing protein</fullName>
    </recommendedName>
</protein>
<dbReference type="Gene3D" id="3.40.630.30">
    <property type="match status" value="1"/>
</dbReference>
<evidence type="ECO:0000313" key="2">
    <source>
        <dbReference type="EMBL" id="CRL41412.1"/>
    </source>
</evidence>
<dbReference type="PANTHER" id="PTHR43792:SF1">
    <property type="entry name" value="N-ACETYLTRANSFERASE DOMAIN-CONTAINING PROTEIN"/>
    <property type="match status" value="1"/>
</dbReference>
<dbReference type="InterPro" id="IPR051531">
    <property type="entry name" value="N-acetyltransferase"/>
</dbReference>
<dbReference type="AlphaFoldDB" id="A0A0M6WUI3"/>
<reference evidence="3" key="1">
    <citation type="submission" date="2015-05" db="EMBL/GenBank/DDBJ databases">
        <authorList>
            <consortium name="Pathogen Informatics"/>
        </authorList>
    </citation>
    <scope>NUCLEOTIDE SEQUENCE [LARGE SCALE GENOMIC DNA]</scope>
    <source>
        <strain evidence="3">T1-815</strain>
    </source>
</reference>